<dbReference type="InterPro" id="IPR027396">
    <property type="entry name" value="DsrEFH-like"/>
</dbReference>
<evidence type="ECO:0000256" key="1">
    <source>
        <dbReference type="SAM" id="SignalP"/>
    </source>
</evidence>
<dbReference type="OrthoDB" id="1174147at2"/>
<keyword evidence="3" id="KW-1185">Reference proteome</keyword>
<keyword evidence="1" id="KW-0732">Signal</keyword>
<sequence length="226" mass="24430">MEMNNSNSRRNFIGALALGATASGLASFINPLHAAMAPPPHPTMVSEAEAFFKKIKGTHRVVYDGSTPHHGFPIAWNWAFYLTNNQTGSPDSDITAMTVLRHNAIAFAMDDSVWKKYKLGEHFNVNDYTQKPALRNPYYDPKPGDFILPPIEGIKRLQERGALFCVCGLAISVNAGFIAQSTGGDAKAIEAELTAAVLPQIQIVPSGVWALARAQAHGCGYVFAGD</sequence>
<comment type="caution">
    <text evidence="2">The sequence shown here is derived from an EMBL/GenBank/DDBJ whole genome shotgun (WGS) entry which is preliminary data.</text>
</comment>
<dbReference type="RefSeq" id="WP_097441851.1">
    <property type="nucleotide sequence ID" value="NZ_NBWU01000001.1"/>
</dbReference>
<organism evidence="2 3">
    <name type="scientific">Sediminicola luteus</name>
    <dbReference type="NCBI Taxonomy" id="319238"/>
    <lineage>
        <taxon>Bacteria</taxon>
        <taxon>Pseudomonadati</taxon>
        <taxon>Bacteroidota</taxon>
        <taxon>Flavobacteriia</taxon>
        <taxon>Flavobacteriales</taxon>
        <taxon>Flavobacteriaceae</taxon>
        <taxon>Sediminicola</taxon>
    </lineage>
</organism>
<dbReference type="Gene3D" id="3.40.1260.10">
    <property type="entry name" value="DsrEFH-like"/>
    <property type="match status" value="1"/>
</dbReference>
<protein>
    <submittedName>
        <fullName evidence="2">Tat (Twin-arginine translocation) pathway signal sequence containing protein</fullName>
    </submittedName>
</protein>
<dbReference type="NCBIfam" id="TIGR01409">
    <property type="entry name" value="TAT_signal_seq"/>
    <property type="match status" value="1"/>
</dbReference>
<gene>
    <name evidence="2" type="ORF">B7P33_03260</name>
</gene>
<dbReference type="InterPro" id="IPR019546">
    <property type="entry name" value="TAT_signal_bac_arc"/>
</dbReference>
<evidence type="ECO:0000313" key="3">
    <source>
        <dbReference type="Proteomes" id="UP000219559"/>
    </source>
</evidence>
<dbReference type="PROSITE" id="PS51318">
    <property type="entry name" value="TAT"/>
    <property type="match status" value="1"/>
</dbReference>
<reference evidence="2 3" key="1">
    <citation type="submission" date="2017-04" db="EMBL/GenBank/DDBJ databases">
        <title>A new member of the family Flavobacteriaceae isolated from ascidians.</title>
        <authorList>
            <person name="Chen L."/>
        </authorList>
    </citation>
    <scope>NUCLEOTIDE SEQUENCE [LARGE SCALE GENOMIC DNA]</scope>
    <source>
        <strain evidence="2 3">HQA918</strain>
    </source>
</reference>
<name>A0A2A4GEC1_9FLAO</name>
<accession>A0A2A4GEC1</accession>
<feature type="chain" id="PRO_5013127957" evidence="1">
    <location>
        <begin position="35"/>
        <end position="226"/>
    </location>
</feature>
<dbReference type="InterPro" id="IPR006311">
    <property type="entry name" value="TAT_signal"/>
</dbReference>
<dbReference type="Proteomes" id="UP000219559">
    <property type="component" value="Unassembled WGS sequence"/>
</dbReference>
<dbReference type="AlphaFoldDB" id="A0A2A4GEC1"/>
<evidence type="ECO:0000313" key="2">
    <source>
        <dbReference type="EMBL" id="PCE66330.1"/>
    </source>
</evidence>
<dbReference type="EMBL" id="NBWU01000001">
    <property type="protein sequence ID" value="PCE66330.1"/>
    <property type="molecule type" value="Genomic_DNA"/>
</dbReference>
<proteinExistence type="predicted"/>
<feature type="signal peptide" evidence="1">
    <location>
        <begin position="1"/>
        <end position="34"/>
    </location>
</feature>